<dbReference type="PROSITE" id="PS51257">
    <property type="entry name" value="PROKAR_LIPOPROTEIN"/>
    <property type="match status" value="1"/>
</dbReference>
<dbReference type="Pfam" id="PF04972">
    <property type="entry name" value="BON"/>
    <property type="match status" value="2"/>
</dbReference>
<name>A0A0A7EBU0_9GAMM</name>
<proteinExistence type="predicted"/>
<dbReference type="AlphaFoldDB" id="A0A0A7EBU0"/>
<dbReference type="eggNOG" id="COG2823">
    <property type="taxonomic scope" value="Bacteria"/>
</dbReference>
<evidence type="ECO:0000256" key="2">
    <source>
        <dbReference type="SAM" id="SignalP"/>
    </source>
</evidence>
<feature type="domain" description="BON" evidence="3">
    <location>
        <begin position="43"/>
        <end position="112"/>
    </location>
</feature>
<evidence type="ECO:0000259" key="3">
    <source>
        <dbReference type="PROSITE" id="PS50914"/>
    </source>
</evidence>
<organism evidence="4 5">
    <name type="scientific">Pseudoalteromonas piratica</name>
    <dbReference type="NCBI Taxonomy" id="1348114"/>
    <lineage>
        <taxon>Bacteria</taxon>
        <taxon>Pseudomonadati</taxon>
        <taxon>Pseudomonadota</taxon>
        <taxon>Gammaproteobacteria</taxon>
        <taxon>Alteromonadales</taxon>
        <taxon>Pseudoalteromonadaceae</taxon>
        <taxon>Pseudoalteromonas</taxon>
    </lineage>
</organism>
<dbReference type="RefSeq" id="WP_038637993.1">
    <property type="nucleotide sequence ID" value="NZ_CP009888.1"/>
</dbReference>
<dbReference type="EMBL" id="CP009888">
    <property type="protein sequence ID" value="AIY64034.1"/>
    <property type="molecule type" value="Genomic_DNA"/>
</dbReference>
<evidence type="ECO:0000313" key="5">
    <source>
        <dbReference type="Proteomes" id="UP000030341"/>
    </source>
</evidence>
<dbReference type="InterPro" id="IPR014004">
    <property type="entry name" value="Transpt-assoc_nodulatn_dom_bac"/>
</dbReference>
<dbReference type="InterPro" id="IPR051686">
    <property type="entry name" value="Lipoprotein_DolP"/>
</dbReference>
<evidence type="ECO:0000313" key="4">
    <source>
        <dbReference type="EMBL" id="AIY64034.1"/>
    </source>
</evidence>
<dbReference type="OrthoDB" id="9783990at2"/>
<dbReference type="KEGG" id="pseo:OM33_01850"/>
<dbReference type="InterPro" id="IPR007055">
    <property type="entry name" value="BON_dom"/>
</dbReference>
<dbReference type="NCBIfam" id="NF008247">
    <property type="entry name" value="PRK11023.1"/>
    <property type="match status" value="1"/>
</dbReference>
<dbReference type="Proteomes" id="UP000030341">
    <property type="component" value="Chromosome 1"/>
</dbReference>
<evidence type="ECO:0000256" key="1">
    <source>
        <dbReference type="ARBA" id="ARBA00022729"/>
    </source>
</evidence>
<feature type="domain" description="BON" evidence="3">
    <location>
        <begin position="121"/>
        <end position="187"/>
    </location>
</feature>
<keyword evidence="1 2" id="KW-0732">Signal</keyword>
<dbReference type="SMART" id="SM00749">
    <property type="entry name" value="BON"/>
    <property type="match status" value="2"/>
</dbReference>
<accession>A0A0A7EBU0</accession>
<feature type="signal peptide" evidence="2">
    <location>
        <begin position="1"/>
        <end position="19"/>
    </location>
</feature>
<sequence length="187" mass="20372">MKFKLAFIASVLLLQGCSAAIVAGTAGAVTSATDRRTLGTQIDDNNLEIKATLALKDDEQLAKFSNIIVVSLNGRVLLIGQAPTTEMRAKAETIVKQIRGVEKIHNQIRIGNITGINTKTYDTWLTSKVKTMLLKEENVSANDIKVITENSEVFLMGLVTEKEANLAADVARHVSGVEKVIKVFEYL</sequence>
<dbReference type="HOGENOM" id="CLU_083606_3_0_6"/>
<dbReference type="PANTHER" id="PTHR34606:SF4">
    <property type="entry name" value="OUTER MEMBRANE LIPOPROTEIN DOLP"/>
    <property type="match status" value="1"/>
</dbReference>
<gene>
    <name evidence="4" type="ORF">OM33_01850</name>
</gene>
<dbReference type="PANTHER" id="PTHR34606">
    <property type="entry name" value="BON DOMAIN-CONTAINING PROTEIN"/>
    <property type="match status" value="1"/>
</dbReference>
<dbReference type="Gene3D" id="3.30.1340.30">
    <property type="match status" value="1"/>
</dbReference>
<protein>
    <submittedName>
        <fullName evidence="4">Membrane protein</fullName>
    </submittedName>
</protein>
<reference evidence="4 5" key="1">
    <citation type="submission" date="2014-11" db="EMBL/GenBank/DDBJ databases">
        <title>Complete Genome Sequence of Pseudoalteromonas sp. Strain OCN003 Isolated from Kaneohe Bay, Oahu, Hawaii.</title>
        <authorList>
            <person name="Beurmann S."/>
            <person name="Videau P."/>
            <person name="Ushijima B."/>
            <person name="Smith A.M."/>
            <person name="Aeby G.S."/>
            <person name="Callahan S.M."/>
            <person name="Belcaid M."/>
        </authorList>
    </citation>
    <scope>NUCLEOTIDE SEQUENCE [LARGE SCALE GENOMIC DNA]</scope>
    <source>
        <strain evidence="4 5">OCN003</strain>
    </source>
</reference>
<dbReference type="PROSITE" id="PS50914">
    <property type="entry name" value="BON"/>
    <property type="match status" value="2"/>
</dbReference>
<keyword evidence="5" id="KW-1185">Reference proteome</keyword>
<dbReference type="STRING" id="1348114.OM33_01850"/>
<feature type="chain" id="PRO_5002039016" evidence="2">
    <location>
        <begin position="20"/>
        <end position="187"/>
    </location>
</feature>